<dbReference type="AlphaFoldDB" id="A0A9P8VY29"/>
<sequence>MGGHYVTGYVTYIIHQERERALQGLDLGLDIKSIIVVDSHIDNSRHAIGLYDFFCSDWRGDGRQAPLMNATKHPGPDAHAGRTSWKRQPQFRNTEYQNWFYSRGELSSAEDSSGHLGGTWKGDGKLSLFTVLFTVDEAGHFLP</sequence>
<dbReference type="Proteomes" id="UP000777438">
    <property type="component" value="Unassembled WGS sequence"/>
</dbReference>
<dbReference type="EMBL" id="JAGPYM010000019">
    <property type="protein sequence ID" value="KAH6884882.1"/>
    <property type="molecule type" value="Genomic_DNA"/>
</dbReference>
<organism evidence="1 2">
    <name type="scientific">Thelonectria olida</name>
    <dbReference type="NCBI Taxonomy" id="1576542"/>
    <lineage>
        <taxon>Eukaryota</taxon>
        <taxon>Fungi</taxon>
        <taxon>Dikarya</taxon>
        <taxon>Ascomycota</taxon>
        <taxon>Pezizomycotina</taxon>
        <taxon>Sordariomycetes</taxon>
        <taxon>Hypocreomycetidae</taxon>
        <taxon>Hypocreales</taxon>
        <taxon>Nectriaceae</taxon>
        <taxon>Thelonectria</taxon>
    </lineage>
</organism>
<accession>A0A9P8VY29</accession>
<name>A0A9P8VY29_9HYPO</name>
<keyword evidence="2" id="KW-1185">Reference proteome</keyword>
<gene>
    <name evidence="1" type="ORF">B0T10DRAFT_577264</name>
</gene>
<protein>
    <submittedName>
        <fullName evidence="1">Uncharacterized protein</fullName>
    </submittedName>
</protein>
<reference evidence="1 2" key="1">
    <citation type="journal article" date="2021" name="Nat. Commun.">
        <title>Genetic determinants of endophytism in the Arabidopsis root mycobiome.</title>
        <authorList>
            <person name="Mesny F."/>
            <person name="Miyauchi S."/>
            <person name="Thiergart T."/>
            <person name="Pickel B."/>
            <person name="Atanasova L."/>
            <person name="Karlsson M."/>
            <person name="Huettel B."/>
            <person name="Barry K.W."/>
            <person name="Haridas S."/>
            <person name="Chen C."/>
            <person name="Bauer D."/>
            <person name="Andreopoulos W."/>
            <person name="Pangilinan J."/>
            <person name="LaButti K."/>
            <person name="Riley R."/>
            <person name="Lipzen A."/>
            <person name="Clum A."/>
            <person name="Drula E."/>
            <person name="Henrissat B."/>
            <person name="Kohler A."/>
            <person name="Grigoriev I.V."/>
            <person name="Martin F.M."/>
            <person name="Hacquard S."/>
        </authorList>
    </citation>
    <scope>NUCLEOTIDE SEQUENCE [LARGE SCALE GENOMIC DNA]</scope>
    <source>
        <strain evidence="1 2">MPI-CAGE-CH-0241</strain>
    </source>
</reference>
<proteinExistence type="predicted"/>
<evidence type="ECO:0000313" key="2">
    <source>
        <dbReference type="Proteomes" id="UP000777438"/>
    </source>
</evidence>
<dbReference type="OrthoDB" id="443318at2759"/>
<comment type="caution">
    <text evidence="1">The sequence shown here is derived from an EMBL/GenBank/DDBJ whole genome shotgun (WGS) entry which is preliminary data.</text>
</comment>
<evidence type="ECO:0000313" key="1">
    <source>
        <dbReference type="EMBL" id="KAH6884882.1"/>
    </source>
</evidence>